<dbReference type="Proteomes" id="UP000001631">
    <property type="component" value="Unassembled WGS sequence"/>
</dbReference>
<organism evidence="1 2">
    <name type="scientific">Ajellomyces capsulatus (strain G186AR / H82 / ATCC MYA-2454 / RMSCC 2432)</name>
    <name type="common">Darling's disease fungus</name>
    <name type="synonym">Histoplasma capsulatum</name>
    <dbReference type="NCBI Taxonomy" id="447093"/>
    <lineage>
        <taxon>Eukaryota</taxon>
        <taxon>Fungi</taxon>
        <taxon>Dikarya</taxon>
        <taxon>Ascomycota</taxon>
        <taxon>Pezizomycotina</taxon>
        <taxon>Eurotiomycetes</taxon>
        <taxon>Eurotiomycetidae</taxon>
        <taxon>Onygenales</taxon>
        <taxon>Ajellomycetaceae</taxon>
        <taxon>Histoplasma</taxon>
    </lineage>
</organism>
<proteinExistence type="predicted"/>
<keyword evidence="2" id="KW-1185">Reference proteome</keyword>
<dbReference type="AlphaFoldDB" id="C0NZG7"/>
<sequence>MDKHSTGEDAECLPSLISEESKFMIGIFGRTSRALNSFIFRKLYVRAFWTKVNHVNIKLFWPSWAVMKKCWPGPQKWKGVWGRNRIYWGSRGTRSKWVITRATGPVWGRGNFCQRRFSSSWSYCRPGRTGRQRSWRGSHFQ</sequence>
<reference evidence="1" key="1">
    <citation type="submission" date="2009-02" db="EMBL/GenBank/DDBJ databases">
        <title>The Genome Sequence of Ajellomyces capsulatus strain G186AR.</title>
        <authorList>
            <consortium name="The Broad Institute Genome Sequencing Platform"/>
            <person name="Champion M."/>
            <person name="Cuomo C."/>
            <person name="Ma L.-J."/>
            <person name="Henn M.R."/>
            <person name="Sil A."/>
            <person name="Goldman B."/>
            <person name="Young S.K."/>
            <person name="Kodira C.D."/>
            <person name="Zeng Q."/>
            <person name="Koehrsen M."/>
            <person name="Alvarado L."/>
            <person name="Berlin A."/>
            <person name="Borenstein D."/>
            <person name="Chen Z."/>
            <person name="Engels R."/>
            <person name="Freedman E."/>
            <person name="Gellesch M."/>
            <person name="Goldberg J."/>
            <person name="Griggs A."/>
            <person name="Gujja S."/>
            <person name="Heiman D."/>
            <person name="Hepburn T."/>
            <person name="Howarth C."/>
            <person name="Jen D."/>
            <person name="Larson L."/>
            <person name="Lewis B."/>
            <person name="Mehta T."/>
            <person name="Park D."/>
            <person name="Pearson M."/>
            <person name="Roberts A."/>
            <person name="Saif S."/>
            <person name="Shea T."/>
            <person name="Shenoy N."/>
            <person name="Sisk P."/>
            <person name="Stolte C."/>
            <person name="Sykes S."/>
            <person name="Walk T."/>
            <person name="White J."/>
            <person name="Yandava C."/>
            <person name="Klein B."/>
            <person name="McEwen J.G."/>
            <person name="Puccia R."/>
            <person name="Goldman G.H."/>
            <person name="Felipe M.S."/>
            <person name="Nino-Vega G."/>
            <person name="San-Blas G."/>
            <person name="Taylor J."/>
            <person name="Mendoza L."/>
            <person name="Galagan J."/>
            <person name="Nusbaum C."/>
            <person name="Birren B."/>
        </authorList>
    </citation>
    <scope>NUCLEOTIDE SEQUENCE</scope>
    <source>
        <strain evidence="1">G186AR</strain>
    </source>
</reference>
<dbReference type="EMBL" id="GG663378">
    <property type="protein sequence ID" value="EEH03215.1"/>
    <property type="molecule type" value="Genomic_DNA"/>
</dbReference>
<gene>
    <name evidence="1" type="ORF">HCBG_08547</name>
</gene>
<dbReference type="GeneID" id="69041563"/>
<protein>
    <submittedName>
        <fullName evidence="1">Uncharacterized protein</fullName>
    </submittedName>
</protein>
<evidence type="ECO:0000313" key="2">
    <source>
        <dbReference type="Proteomes" id="UP000001631"/>
    </source>
</evidence>
<name>C0NZG7_AJECG</name>
<evidence type="ECO:0000313" key="1">
    <source>
        <dbReference type="EMBL" id="EEH03215.1"/>
    </source>
</evidence>
<dbReference type="HOGENOM" id="CLU_1824767_0_0_1"/>
<dbReference type="InParanoid" id="C0NZG7"/>
<accession>C0NZG7</accession>
<dbReference type="RefSeq" id="XP_045283696.1">
    <property type="nucleotide sequence ID" value="XM_045435596.1"/>
</dbReference>